<name>A0A7V5H390_CALAY</name>
<dbReference type="EMBL" id="DRTD01000216">
    <property type="protein sequence ID" value="HHE54725.1"/>
    <property type="molecule type" value="Genomic_DNA"/>
</dbReference>
<gene>
    <name evidence="10" type="ORF">ENL21_03005</name>
</gene>
<dbReference type="Pfam" id="PF02572">
    <property type="entry name" value="CobA_CobO_BtuR"/>
    <property type="match status" value="1"/>
</dbReference>
<dbReference type="AlphaFoldDB" id="A0A7V5H390"/>
<evidence type="ECO:0000256" key="2">
    <source>
        <dbReference type="ARBA" id="ARBA00007487"/>
    </source>
</evidence>
<evidence type="ECO:0000256" key="6">
    <source>
        <dbReference type="ARBA" id="ARBA00033334"/>
    </source>
</evidence>
<comment type="catalytic activity">
    <reaction evidence="8">
        <text>2 cob(II)yrinate a,c diamide + reduced [electron-transfer flavoprotein] + 2 ATP = 2 adenosylcob(III)yrinate a,c-diamide + 2 triphosphate + oxidized [electron-transfer flavoprotein] + 3 H(+)</text>
        <dbReference type="Rhea" id="RHEA:11528"/>
        <dbReference type="Rhea" id="RHEA-COMP:10685"/>
        <dbReference type="Rhea" id="RHEA-COMP:10686"/>
        <dbReference type="ChEBI" id="CHEBI:15378"/>
        <dbReference type="ChEBI" id="CHEBI:18036"/>
        <dbReference type="ChEBI" id="CHEBI:30616"/>
        <dbReference type="ChEBI" id="CHEBI:57692"/>
        <dbReference type="ChEBI" id="CHEBI:58307"/>
        <dbReference type="ChEBI" id="CHEBI:58503"/>
        <dbReference type="ChEBI" id="CHEBI:58537"/>
        <dbReference type="EC" id="2.5.1.17"/>
    </reaction>
</comment>
<evidence type="ECO:0000256" key="1">
    <source>
        <dbReference type="ARBA" id="ARBA00005121"/>
    </source>
</evidence>
<dbReference type="Gene3D" id="3.40.50.300">
    <property type="entry name" value="P-loop containing nucleotide triphosphate hydrolases"/>
    <property type="match status" value="1"/>
</dbReference>
<feature type="non-terminal residue" evidence="10">
    <location>
        <position position="80"/>
    </location>
</feature>
<evidence type="ECO:0000256" key="5">
    <source>
        <dbReference type="ARBA" id="ARBA00031529"/>
    </source>
</evidence>
<organism evidence="10">
    <name type="scientific">Caldithrix abyssi</name>
    <dbReference type="NCBI Taxonomy" id="187145"/>
    <lineage>
        <taxon>Bacteria</taxon>
        <taxon>Pseudomonadati</taxon>
        <taxon>Calditrichota</taxon>
        <taxon>Calditrichia</taxon>
        <taxon>Calditrichales</taxon>
        <taxon>Calditrichaceae</taxon>
        <taxon>Caldithrix</taxon>
    </lineage>
</organism>
<accession>A0A7V5H390</accession>
<dbReference type="Proteomes" id="UP000886111">
    <property type="component" value="Unassembled WGS sequence"/>
</dbReference>
<dbReference type="PANTHER" id="PTHR46638:SF1">
    <property type="entry name" value="CORRINOID ADENOSYLTRANSFERASE"/>
    <property type="match status" value="1"/>
</dbReference>
<evidence type="ECO:0000256" key="9">
    <source>
        <dbReference type="ARBA" id="ARBA00048692"/>
    </source>
</evidence>
<proteinExistence type="inferred from homology"/>
<dbReference type="PANTHER" id="PTHR46638">
    <property type="entry name" value="CORRINOID ADENOSYLTRANSFERASE"/>
    <property type="match status" value="1"/>
</dbReference>
<evidence type="ECO:0000256" key="4">
    <source>
        <dbReference type="ARBA" id="ARBA00024929"/>
    </source>
</evidence>
<dbReference type="SUPFAM" id="SSF52540">
    <property type="entry name" value="P-loop containing nucleoside triphosphate hydrolases"/>
    <property type="match status" value="1"/>
</dbReference>
<evidence type="ECO:0000256" key="3">
    <source>
        <dbReference type="ARBA" id="ARBA00012454"/>
    </source>
</evidence>
<evidence type="ECO:0000313" key="10">
    <source>
        <dbReference type="EMBL" id="HHE54725.1"/>
    </source>
</evidence>
<dbReference type="GO" id="GO:0009236">
    <property type="term" value="P:cobalamin biosynthetic process"/>
    <property type="evidence" value="ECO:0007669"/>
    <property type="project" value="InterPro"/>
</dbReference>
<dbReference type="InterPro" id="IPR003724">
    <property type="entry name" value="CblAdoTrfase_CobA"/>
</dbReference>
<protein>
    <recommendedName>
        <fullName evidence="3">corrinoid adenosyltransferase</fullName>
        <ecNumber evidence="3">2.5.1.17</ecNumber>
    </recommendedName>
    <alternativeName>
        <fullName evidence="5">Cob(II)alamin adenosyltransferase</fullName>
    </alternativeName>
    <alternativeName>
        <fullName evidence="7">Cob(II)yrinic acid a,c-diamide adenosyltransferase</fullName>
    </alternativeName>
    <alternativeName>
        <fullName evidence="6">Cobinamide/cobalamin adenosyltransferase</fullName>
    </alternativeName>
</protein>
<comment type="function">
    <text evidence="4">Required for both de novo synthesis of the corrin ring for the assimilation of exogenous corrinoids. Participates in the adenosylation of a variety of incomplete and complete corrinoids.</text>
</comment>
<evidence type="ECO:0000256" key="7">
    <source>
        <dbReference type="ARBA" id="ARBA00033354"/>
    </source>
</evidence>
<dbReference type="GO" id="GO:0008817">
    <property type="term" value="F:corrinoid adenosyltransferase activity"/>
    <property type="evidence" value="ECO:0007669"/>
    <property type="project" value="UniProtKB-EC"/>
</dbReference>
<reference evidence="10" key="1">
    <citation type="journal article" date="2020" name="mSystems">
        <title>Genome- and Community-Level Interaction Insights into Carbon Utilization and Element Cycling Functions of Hydrothermarchaeota in Hydrothermal Sediment.</title>
        <authorList>
            <person name="Zhou Z."/>
            <person name="Liu Y."/>
            <person name="Xu W."/>
            <person name="Pan J."/>
            <person name="Luo Z.H."/>
            <person name="Li M."/>
        </authorList>
    </citation>
    <scope>NUCLEOTIDE SEQUENCE [LARGE SCALE GENOMIC DNA]</scope>
    <source>
        <strain evidence="10">HyVt-76</strain>
    </source>
</reference>
<dbReference type="InterPro" id="IPR027417">
    <property type="entry name" value="P-loop_NTPase"/>
</dbReference>
<comment type="catalytic activity">
    <reaction evidence="9">
        <text>2 cob(II)alamin + reduced [electron-transfer flavoprotein] + 2 ATP = 2 adenosylcob(III)alamin + 2 triphosphate + oxidized [electron-transfer flavoprotein] + 3 H(+)</text>
        <dbReference type="Rhea" id="RHEA:28671"/>
        <dbReference type="Rhea" id="RHEA-COMP:10685"/>
        <dbReference type="Rhea" id="RHEA-COMP:10686"/>
        <dbReference type="ChEBI" id="CHEBI:15378"/>
        <dbReference type="ChEBI" id="CHEBI:16304"/>
        <dbReference type="ChEBI" id="CHEBI:18036"/>
        <dbReference type="ChEBI" id="CHEBI:18408"/>
        <dbReference type="ChEBI" id="CHEBI:30616"/>
        <dbReference type="ChEBI" id="CHEBI:57692"/>
        <dbReference type="ChEBI" id="CHEBI:58307"/>
        <dbReference type="EC" id="2.5.1.17"/>
    </reaction>
</comment>
<comment type="pathway">
    <text evidence="1">Cofactor biosynthesis; adenosylcobalamin biosynthesis; adenosylcobalamin from cob(II)yrinate a,c-diamide: step 2/7.</text>
</comment>
<comment type="caution">
    <text evidence="10">The sequence shown here is derived from an EMBL/GenBank/DDBJ whole genome shotgun (WGS) entry which is preliminary data.</text>
</comment>
<sequence length="80" mass="9129">MNLQQGFIQVYTGNGKGKTTAAIGLAVRALGHGFKVYFAQFMKDFPYGELNILRQFSPQIEIRNWGNDRFVFQKQTPSLE</sequence>
<comment type="similarity">
    <text evidence="2">Belongs to the Cob(I)alamin adenosyltransferase family.</text>
</comment>
<dbReference type="GO" id="GO:0005524">
    <property type="term" value="F:ATP binding"/>
    <property type="evidence" value="ECO:0007669"/>
    <property type="project" value="InterPro"/>
</dbReference>
<evidence type="ECO:0000256" key="8">
    <source>
        <dbReference type="ARBA" id="ARBA00048555"/>
    </source>
</evidence>
<dbReference type="EC" id="2.5.1.17" evidence="3"/>